<dbReference type="InterPro" id="IPR005303">
    <property type="entry name" value="MOCOS_middle"/>
</dbReference>
<organism evidence="2 3">
    <name type="scientific">Solemya velesiana gill symbiont</name>
    <dbReference type="NCBI Taxonomy" id="1918948"/>
    <lineage>
        <taxon>Bacteria</taxon>
        <taxon>Pseudomonadati</taxon>
        <taxon>Pseudomonadota</taxon>
        <taxon>Gammaproteobacteria</taxon>
        <taxon>sulfur-oxidizing symbionts</taxon>
    </lineage>
</organism>
<keyword evidence="3" id="KW-1185">Reference proteome</keyword>
<dbReference type="PANTHER" id="PTHR14237">
    <property type="entry name" value="MOLYBDOPTERIN COFACTOR SULFURASE MOSC"/>
    <property type="match status" value="1"/>
</dbReference>
<dbReference type="Pfam" id="PF03476">
    <property type="entry name" value="MOSC_N"/>
    <property type="match status" value="1"/>
</dbReference>
<dbReference type="SUPFAM" id="SSF141673">
    <property type="entry name" value="MOSC N-terminal domain-like"/>
    <property type="match status" value="1"/>
</dbReference>
<dbReference type="OrthoDB" id="581532at2"/>
<comment type="caution">
    <text evidence="2">The sequence shown here is derived from an EMBL/GenBank/DDBJ whole genome shotgun (WGS) entry which is preliminary data.</text>
</comment>
<dbReference type="InterPro" id="IPR005302">
    <property type="entry name" value="MoCF_Sase_C"/>
</dbReference>
<name>A0A1T2KSD9_9GAMM</name>
<dbReference type="PROSITE" id="PS51340">
    <property type="entry name" value="MOSC"/>
    <property type="match status" value="1"/>
</dbReference>
<accession>A0A1T2KSD9</accession>
<sequence length="277" mass="30573">MDRQGGEVRGISLSGIHFYPVKSCAGIALQSAPVAARGISCDRRWMVVDSKGWFLTQREYPQMALIQVALIPGGIRLQAPGMQVLDVAKVADVGEMVTVQVWGDSCTARLVDEQAADWLSEYLGCDARLVYLPDGNSRQVDLDYAREGGEVGFADGFPFLLISQASLDDLNGRLEESLPMNRFRPNLVVSGCAPYEEDSWRLIRIGDISFRVAKPCSRCFITTNDQSTAERGAEPLRTLNTYRRRGNFVYFGQNLVHDGTGELKVGMGVEVLERDGD</sequence>
<dbReference type="AlphaFoldDB" id="A0A1T2KSD9"/>
<protein>
    <recommendedName>
        <fullName evidence="1">MOSC domain-containing protein</fullName>
    </recommendedName>
</protein>
<evidence type="ECO:0000259" key="1">
    <source>
        <dbReference type="PROSITE" id="PS51340"/>
    </source>
</evidence>
<reference evidence="2 3" key="1">
    <citation type="submission" date="2016-11" db="EMBL/GenBank/DDBJ databases">
        <title>Mixed transmission modes and dynamic genome evolution in an obligate animal-bacterial symbiosis.</title>
        <authorList>
            <person name="Russell S.L."/>
            <person name="Corbett-Detig R.B."/>
            <person name="Cavanaugh C.M."/>
        </authorList>
    </citation>
    <scope>NUCLEOTIDE SEQUENCE [LARGE SCALE GENOMIC DNA]</scope>
    <source>
        <strain evidence="2">Se-Cadez</strain>
    </source>
</reference>
<dbReference type="SUPFAM" id="SSF50800">
    <property type="entry name" value="PK beta-barrel domain-like"/>
    <property type="match status" value="1"/>
</dbReference>
<dbReference type="EMBL" id="MPRJ01000077">
    <property type="protein sequence ID" value="OOZ35774.1"/>
    <property type="molecule type" value="Genomic_DNA"/>
</dbReference>
<proteinExistence type="predicted"/>
<dbReference type="PANTHER" id="PTHR14237:SF19">
    <property type="entry name" value="MITOCHONDRIAL AMIDOXIME REDUCING COMPONENT 1"/>
    <property type="match status" value="1"/>
</dbReference>
<dbReference type="GO" id="GO:0030170">
    <property type="term" value="F:pyridoxal phosphate binding"/>
    <property type="evidence" value="ECO:0007669"/>
    <property type="project" value="InterPro"/>
</dbReference>
<dbReference type="Proteomes" id="UP000190896">
    <property type="component" value="Unassembled WGS sequence"/>
</dbReference>
<dbReference type="InterPro" id="IPR011037">
    <property type="entry name" value="Pyrv_Knase-like_insert_dom_sf"/>
</dbReference>
<evidence type="ECO:0000313" key="3">
    <source>
        <dbReference type="Proteomes" id="UP000190896"/>
    </source>
</evidence>
<evidence type="ECO:0000313" key="2">
    <source>
        <dbReference type="EMBL" id="OOZ35774.1"/>
    </source>
</evidence>
<dbReference type="Pfam" id="PF03473">
    <property type="entry name" value="MOSC"/>
    <property type="match status" value="1"/>
</dbReference>
<dbReference type="GO" id="GO:0030151">
    <property type="term" value="F:molybdenum ion binding"/>
    <property type="evidence" value="ECO:0007669"/>
    <property type="project" value="InterPro"/>
</dbReference>
<gene>
    <name evidence="2" type="ORF">BOW51_10355</name>
</gene>
<dbReference type="GO" id="GO:0003824">
    <property type="term" value="F:catalytic activity"/>
    <property type="evidence" value="ECO:0007669"/>
    <property type="project" value="InterPro"/>
</dbReference>
<feature type="domain" description="MOSC" evidence="1">
    <location>
        <begin position="117"/>
        <end position="272"/>
    </location>
</feature>